<feature type="region of interest" description="Disordered" evidence="1">
    <location>
        <begin position="1"/>
        <end position="24"/>
    </location>
</feature>
<accession>A0AAJ5C8X3</accession>
<protein>
    <submittedName>
        <fullName evidence="2">Uncharacterized protein</fullName>
    </submittedName>
</protein>
<reference evidence="2" key="1">
    <citation type="submission" date="2023-10" db="EMBL/GenBank/DDBJ databases">
        <authorList>
            <person name="Guldener U."/>
        </authorList>
    </citation>
    <scope>NUCLEOTIDE SEQUENCE</scope>
    <source>
        <strain evidence="2">Mp4</strain>
    </source>
</reference>
<dbReference type="Proteomes" id="UP001294444">
    <property type="component" value="Unassembled WGS sequence"/>
</dbReference>
<gene>
    <name evidence="2" type="ORF">MEPE_06835</name>
</gene>
<proteinExistence type="predicted"/>
<dbReference type="EMBL" id="OAPG01000023">
    <property type="protein sequence ID" value="SNX88124.1"/>
    <property type="molecule type" value="Genomic_DNA"/>
</dbReference>
<comment type="caution">
    <text evidence="2">The sequence shown here is derived from an EMBL/GenBank/DDBJ whole genome shotgun (WGS) entry which is preliminary data.</text>
</comment>
<evidence type="ECO:0000313" key="2">
    <source>
        <dbReference type="EMBL" id="SNX88124.1"/>
    </source>
</evidence>
<evidence type="ECO:0000313" key="3">
    <source>
        <dbReference type="Proteomes" id="UP001294444"/>
    </source>
</evidence>
<organism evidence="2 3">
    <name type="scientific">Melanopsichium pennsylvanicum</name>
    <dbReference type="NCBI Taxonomy" id="63383"/>
    <lineage>
        <taxon>Eukaryota</taxon>
        <taxon>Fungi</taxon>
        <taxon>Dikarya</taxon>
        <taxon>Basidiomycota</taxon>
        <taxon>Ustilaginomycotina</taxon>
        <taxon>Ustilaginomycetes</taxon>
        <taxon>Ustilaginales</taxon>
        <taxon>Ustilaginaceae</taxon>
        <taxon>Melanopsichium</taxon>
    </lineage>
</organism>
<dbReference type="AlphaFoldDB" id="A0AAJ5C8X3"/>
<feature type="compositionally biased region" description="Basic and acidic residues" evidence="1">
    <location>
        <begin position="1"/>
        <end position="22"/>
    </location>
</feature>
<sequence length="86" mass="9348">MCVSGGKDENVEKEGGGGELARKSGCKVSRVTCLLLTRLNGDVRYTLHPRDASQRPIDGPATCILTTGIIEALQQNLYFDLETPIR</sequence>
<name>A0AAJ5C8X3_9BASI</name>
<evidence type="ECO:0000256" key="1">
    <source>
        <dbReference type="SAM" id="MobiDB-lite"/>
    </source>
</evidence>
<keyword evidence="3" id="KW-1185">Reference proteome</keyword>